<dbReference type="GO" id="GO:0003899">
    <property type="term" value="F:DNA-directed RNA polymerase activity"/>
    <property type="evidence" value="ECO:0007669"/>
    <property type="project" value="InterPro"/>
</dbReference>
<dbReference type="GO" id="GO:0008270">
    <property type="term" value="F:zinc ion binding"/>
    <property type="evidence" value="ECO:0007669"/>
    <property type="project" value="InterPro"/>
</dbReference>
<dbReference type="Pfam" id="PF01807">
    <property type="entry name" value="Zn_ribbon_DnaG"/>
    <property type="match status" value="1"/>
</dbReference>
<dbReference type="Gene3D" id="3.90.580.10">
    <property type="entry name" value="Zinc finger, CHC2-type domain"/>
    <property type="match status" value="1"/>
</dbReference>
<dbReference type="Gene3D" id="3.40.1360.10">
    <property type="match status" value="1"/>
</dbReference>
<dbReference type="AlphaFoldDB" id="A0A4R5FD00"/>
<dbReference type="GO" id="GO:0003677">
    <property type="term" value="F:DNA binding"/>
    <property type="evidence" value="ECO:0007669"/>
    <property type="project" value="InterPro"/>
</dbReference>
<dbReference type="GO" id="GO:0006260">
    <property type="term" value="P:DNA replication"/>
    <property type="evidence" value="ECO:0007669"/>
    <property type="project" value="InterPro"/>
</dbReference>
<dbReference type="InterPro" id="IPR002694">
    <property type="entry name" value="Znf_CHC2"/>
</dbReference>
<gene>
    <name evidence="2" type="ORF">E0I26_01970</name>
</gene>
<dbReference type="SUPFAM" id="SSF57783">
    <property type="entry name" value="Zinc beta-ribbon"/>
    <property type="match status" value="1"/>
</dbReference>
<protein>
    <submittedName>
        <fullName evidence="2">DNA primase</fullName>
    </submittedName>
</protein>
<feature type="domain" description="Zinc finger CHC2-type" evidence="1">
    <location>
        <begin position="30"/>
        <end position="84"/>
    </location>
</feature>
<proteinExistence type="predicted"/>
<reference evidence="2 3" key="1">
    <citation type="submission" date="2019-03" db="EMBL/GenBank/DDBJ databases">
        <title>Novel species of Flavobacterium.</title>
        <authorList>
            <person name="Liu Q."/>
            <person name="Xin Y.-H."/>
        </authorList>
    </citation>
    <scope>NUCLEOTIDE SEQUENCE [LARGE SCALE GENOMIC DNA]</scope>
    <source>
        <strain evidence="2 3">LB3P52</strain>
    </source>
</reference>
<sequence length="289" mass="34392">MNSNQARQISIEKVLQKLNHLPLKIIGNDYWYLSPFRTEVTPSFKVNLKLNRWFDHGEQIGGNIIDFLVHKFGFSISEALEYLKPFECDFSFQKQILDYSNPEKRQNNFINKTIPIQHIALVQYLESRQIMNYKEVKQLKEIHYTINDKDYFGIGFQNNSEGWEIRSKYAKICLGKKDITLITNESKTLRIYEGFFDYLSFVQVRENLRKEESDYLILNSVALLLKNVPVLMNYTSIELYLDNDDAGNNYTELIRKQFEQAVDCRKLYREYEDLNDWLKTIVLKERIKC</sequence>
<evidence type="ECO:0000313" key="3">
    <source>
        <dbReference type="Proteomes" id="UP000294814"/>
    </source>
</evidence>
<evidence type="ECO:0000313" key="2">
    <source>
        <dbReference type="EMBL" id="TDE46877.1"/>
    </source>
</evidence>
<accession>A0A4R5FD00</accession>
<evidence type="ECO:0000259" key="1">
    <source>
        <dbReference type="SMART" id="SM00400"/>
    </source>
</evidence>
<dbReference type="SMART" id="SM00400">
    <property type="entry name" value="ZnF_CHCC"/>
    <property type="match status" value="1"/>
</dbReference>
<dbReference type="Proteomes" id="UP000294814">
    <property type="component" value="Unassembled WGS sequence"/>
</dbReference>
<dbReference type="EMBL" id="SMLG01000001">
    <property type="protein sequence ID" value="TDE46877.1"/>
    <property type="molecule type" value="Genomic_DNA"/>
</dbReference>
<dbReference type="RefSeq" id="WP_131914819.1">
    <property type="nucleotide sequence ID" value="NZ_SMLG01000001.1"/>
</dbReference>
<dbReference type="OrthoDB" id="8536512at2"/>
<keyword evidence="3" id="KW-1185">Reference proteome</keyword>
<organism evidence="2 3">
    <name type="scientific">Flavobacterium rhamnosiphilum</name>
    <dbReference type="NCBI Taxonomy" id="2541724"/>
    <lineage>
        <taxon>Bacteria</taxon>
        <taxon>Pseudomonadati</taxon>
        <taxon>Bacteroidota</taxon>
        <taxon>Flavobacteriia</taxon>
        <taxon>Flavobacteriales</taxon>
        <taxon>Flavobacteriaceae</taxon>
        <taxon>Flavobacterium</taxon>
    </lineage>
</organism>
<comment type="caution">
    <text evidence="2">The sequence shown here is derived from an EMBL/GenBank/DDBJ whole genome shotgun (WGS) entry which is preliminary data.</text>
</comment>
<name>A0A4R5FD00_9FLAO</name>
<dbReference type="Pfam" id="PF13155">
    <property type="entry name" value="Toprim_2"/>
    <property type="match status" value="1"/>
</dbReference>
<dbReference type="InterPro" id="IPR036977">
    <property type="entry name" value="DNA_primase_Znf_CHC2"/>
</dbReference>